<evidence type="ECO:0000256" key="1">
    <source>
        <dbReference type="ARBA" id="ARBA00044755"/>
    </source>
</evidence>
<comment type="similarity">
    <text evidence="1">Belongs to the bactofilin family.</text>
</comment>
<dbReference type="AlphaFoldDB" id="A0A7R6PQ48"/>
<dbReference type="PANTHER" id="PTHR35024:SF4">
    <property type="entry name" value="POLYMER-FORMING CYTOSKELETAL PROTEIN"/>
    <property type="match status" value="1"/>
</dbReference>
<reference evidence="2 3" key="1">
    <citation type="journal article" date="2012" name="Extremophiles">
        <title>Thermotomaculum hydrothermale gen. nov., sp. nov., a novel heterotrophic thermophile within the phylum Acidobacteria from a deep-sea hydrothermal vent chimney in the Southern Okinawa Trough.</title>
        <authorList>
            <person name="Izumi H."/>
            <person name="Nunoura T."/>
            <person name="Miyazaki M."/>
            <person name="Mino S."/>
            <person name="Toki T."/>
            <person name="Takai K."/>
            <person name="Sako Y."/>
            <person name="Sawabe T."/>
            <person name="Nakagawa S."/>
        </authorList>
    </citation>
    <scope>NUCLEOTIDE SEQUENCE [LARGE SCALE GENOMIC DNA]</scope>
    <source>
        <strain evidence="2 3">AC55</strain>
    </source>
</reference>
<keyword evidence="3" id="KW-1185">Reference proteome</keyword>
<sequence>MSKQSIIEKNNQYKGNLKVEGDLKVLGVAEGKIEVENCIHLEGGRIIGEVKAKCAVINGNIDGKIECSDFFDMEKGVLNSKVKAPKIIISEFADYPDLNNIIEQD</sequence>
<dbReference type="EMBL" id="AP017470">
    <property type="protein sequence ID" value="BBB33261.1"/>
    <property type="molecule type" value="Genomic_DNA"/>
</dbReference>
<evidence type="ECO:0000313" key="2">
    <source>
        <dbReference type="EMBL" id="BBB33261.1"/>
    </source>
</evidence>
<proteinExistence type="inferred from homology"/>
<evidence type="ECO:0000313" key="3">
    <source>
        <dbReference type="Proteomes" id="UP000595564"/>
    </source>
</evidence>
<gene>
    <name evidence="2" type="ORF">TTHT_1799</name>
</gene>
<accession>A0A7R6PQ48</accession>
<dbReference type="KEGG" id="thyd:TTHT_1799"/>
<dbReference type="Proteomes" id="UP000595564">
    <property type="component" value="Chromosome"/>
</dbReference>
<dbReference type="RefSeq" id="WP_201327568.1">
    <property type="nucleotide sequence ID" value="NZ_AP017470.1"/>
</dbReference>
<dbReference type="Pfam" id="PF04519">
    <property type="entry name" value="Bactofilin"/>
    <property type="match status" value="1"/>
</dbReference>
<dbReference type="InterPro" id="IPR007607">
    <property type="entry name" value="BacA/B"/>
</dbReference>
<evidence type="ECO:0008006" key="4">
    <source>
        <dbReference type="Google" id="ProtNLM"/>
    </source>
</evidence>
<name>A0A7R6PQ48_9BACT</name>
<protein>
    <recommendedName>
        <fullName evidence="4">Integral membrane protein CcmA involved in cell shape determination</fullName>
    </recommendedName>
</protein>
<dbReference type="PANTHER" id="PTHR35024">
    <property type="entry name" value="HYPOTHETICAL CYTOSOLIC PROTEIN"/>
    <property type="match status" value="1"/>
</dbReference>
<organism evidence="2 3">
    <name type="scientific">Thermotomaculum hydrothermale</name>
    <dbReference type="NCBI Taxonomy" id="981385"/>
    <lineage>
        <taxon>Bacteria</taxon>
        <taxon>Pseudomonadati</taxon>
        <taxon>Acidobacteriota</taxon>
        <taxon>Holophagae</taxon>
        <taxon>Thermotomaculales</taxon>
        <taxon>Thermotomaculaceae</taxon>
        <taxon>Thermotomaculum</taxon>
    </lineage>
</organism>